<keyword evidence="2" id="KW-0732">Signal</keyword>
<accession>A0A9P0ATG4</accession>
<proteinExistence type="predicted"/>
<organism evidence="3 4">
    <name type="scientific">Brassicogethes aeneus</name>
    <name type="common">Rape pollen beetle</name>
    <name type="synonym">Meligethes aeneus</name>
    <dbReference type="NCBI Taxonomy" id="1431903"/>
    <lineage>
        <taxon>Eukaryota</taxon>
        <taxon>Metazoa</taxon>
        <taxon>Ecdysozoa</taxon>
        <taxon>Arthropoda</taxon>
        <taxon>Hexapoda</taxon>
        <taxon>Insecta</taxon>
        <taxon>Pterygota</taxon>
        <taxon>Neoptera</taxon>
        <taxon>Endopterygota</taxon>
        <taxon>Coleoptera</taxon>
        <taxon>Polyphaga</taxon>
        <taxon>Cucujiformia</taxon>
        <taxon>Nitidulidae</taxon>
        <taxon>Meligethinae</taxon>
        <taxon>Brassicogethes</taxon>
    </lineage>
</organism>
<sequence length="150" mass="17660">MTRFTLLNCAVIIATFIYLESVFCAPHFDSAIDKRKYDEKAPLWFGPRMGRRKRNPNESYYKYLETDEINSILDAIQESPYAIVVLNPAKRHTVNYQPRLGRDSGEENDEWLQEDLFEKRMNERSPPFAPRLGKRNAPMPQPMDREKYAL</sequence>
<feature type="region of interest" description="Disordered" evidence="1">
    <location>
        <begin position="122"/>
        <end position="150"/>
    </location>
</feature>
<feature type="chain" id="PRO_5040468195" evidence="2">
    <location>
        <begin position="25"/>
        <end position="150"/>
    </location>
</feature>
<dbReference type="OrthoDB" id="6424205at2759"/>
<dbReference type="AlphaFoldDB" id="A0A9P0ATG4"/>
<keyword evidence="4" id="KW-1185">Reference proteome</keyword>
<reference evidence="3" key="1">
    <citation type="submission" date="2021-12" db="EMBL/GenBank/DDBJ databases">
        <authorList>
            <person name="King R."/>
        </authorList>
    </citation>
    <scope>NUCLEOTIDE SEQUENCE</scope>
</reference>
<evidence type="ECO:0000313" key="4">
    <source>
        <dbReference type="Proteomes" id="UP001154078"/>
    </source>
</evidence>
<evidence type="ECO:0000313" key="3">
    <source>
        <dbReference type="EMBL" id="CAH0547449.1"/>
    </source>
</evidence>
<gene>
    <name evidence="3" type="ORF">MELIAE_LOCUS1436</name>
</gene>
<protein>
    <submittedName>
        <fullName evidence="3">Uncharacterized protein</fullName>
    </submittedName>
</protein>
<dbReference type="Proteomes" id="UP001154078">
    <property type="component" value="Chromosome 1"/>
</dbReference>
<evidence type="ECO:0000256" key="2">
    <source>
        <dbReference type="SAM" id="SignalP"/>
    </source>
</evidence>
<evidence type="ECO:0000256" key="1">
    <source>
        <dbReference type="SAM" id="MobiDB-lite"/>
    </source>
</evidence>
<feature type="signal peptide" evidence="2">
    <location>
        <begin position="1"/>
        <end position="24"/>
    </location>
</feature>
<name>A0A9P0ATG4_BRAAE</name>
<dbReference type="EMBL" id="OV121132">
    <property type="protein sequence ID" value="CAH0547449.1"/>
    <property type="molecule type" value="Genomic_DNA"/>
</dbReference>